<sequence length="28" mass="3183">MALQPVDCQHSQRHLQLPLSAQENLLVL</sequence>
<dbReference type="EMBL" id="KN394429">
    <property type="protein sequence ID" value="KHG10690.1"/>
    <property type="molecule type" value="Genomic_DNA"/>
</dbReference>
<proteinExistence type="predicted"/>
<name>A0A0B0NCX0_GOSAR</name>
<evidence type="ECO:0000313" key="1">
    <source>
        <dbReference type="EMBL" id="KHG10690.1"/>
    </source>
</evidence>
<dbReference type="AlphaFoldDB" id="A0A0B0NCX0"/>
<accession>A0A0B0NCX0</accession>
<protein>
    <submittedName>
        <fullName evidence="1">Uncharacterized protein</fullName>
    </submittedName>
</protein>
<organism evidence="1 2">
    <name type="scientific">Gossypium arboreum</name>
    <name type="common">Tree cotton</name>
    <name type="synonym">Gossypium nanking</name>
    <dbReference type="NCBI Taxonomy" id="29729"/>
    <lineage>
        <taxon>Eukaryota</taxon>
        <taxon>Viridiplantae</taxon>
        <taxon>Streptophyta</taxon>
        <taxon>Embryophyta</taxon>
        <taxon>Tracheophyta</taxon>
        <taxon>Spermatophyta</taxon>
        <taxon>Magnoliopsida</taxon>
        <taxon>eudicotyledons</taxon>
        <taxon>Gunneridae</taxon>
        <taxon>Pentapetalae</taxon>
        <taxon>rosids</taxon>
        <taxon>malvids</taxon>
        <taxon>Malvales</taxon>
        <taxon>Malvaceae</taxon>
        <taxon>Malvoideae</taxon>
        <taxon>Gossypium</taxon>
    </lineage>
</organism>
<gene>
    <name evidence="1" type="ORF">F383_03842</name>
</gene>
<evidence type="ECO:0000313" key="2">
    <source>
        <dbReference type="Proteomes" id="UP000032142"/>
    </source>
</evidence>
<dbReference type="Proteomes" id="UP000032142">
    <property type="component" value="Unassembled WGS sequence"/>
</dbReference>
<reference evidence="2" key="1">
    <citation type="submission" date="2014-09" db="EMBL/GenBank/DDBJ databases">
        <authorList>
            <person name="Mudge J."/>
            <person name="Ramaraj T."/>
            <person name="Lindquist I.E."/>
            <person name="Bharti A.K."/>
            <person name="Sundararajan A."/>
            <person name="Cameron C.T."/>
            <person name="Woodward J.E."/>
            <person name="May G.D."/>
            <person name="Brubaker C."/>
            <person name="Broadhvest J."/>
            <person name="Wilkins T.A."/>
        </authorList>
    </citation>
    <scope>NUCLEOTIDE SEQUENCE</scope>
    <source>
        <strain evidence="2">cv. AKA8401</strain>
    </source>
</reference>
<keyword evidence="2" id="KW-1185">Reference proteome</keyword>